<evidence type="ECO:0000313" key="2">
    <source>
        <dbReference type="Proteomes" id="UP001163823"/>
    </source>
</evidence>
<accession>A0AAD7QB17</accession>
<reference evidence="1" key="1">
    <citation type="journal article" date="2023" name="Science">
        <title>Elucidation of the pathway for biosynthesis of saponin adjuvants from the soapbark tree.</title>
        <authorList>
            <person name="Reed J."/>
            <person name="Orme A."/>
            <person name="El-Demerdash A."/>
            <person name="Owen C."/>
            <person name="Martin L.B.B."/>
            <person name="Misra R.C."/>
            <person name="Kikuchi S."/>
            <person name="Rejzek M."/>
            <person name="Martin A.C."/>
            <person name="Harkess A."/>
            <person name="Leebens-Mack J."/>
            <person name="Louveau T."/>
            <person name="Stephenson M.J."/>
            <person name="Osbourn A."/>
        </authorList>
    </citation>
    <scope>NUCLEOTIDE SEQUENCE</scope>
    <source>
        <strain evidence="1">S10</strain>
    </source>
</reference>
<sequence length="71" mass="8226">MVTAVMHRVMEVSLVRKYAIAMKEKKYTLQQLYKGLFGFMGNECSGKQRRGLCTFFLSPQIHRPKGRDKVS</sequence>
<proteinExistence type="predicted"/>
<keyword evidence="2" id="KW-1185">Reference proteome</keyword>
<dbReference type="EMBL" id="JARAOO010000003">
    <property type="protein sequence ID" value="KAJ7978074.1"/>
    <property type="molecule type" value="Genomic_DNA"/>
</dbReference>
<evidence type="ECO:0000313" key="1">
    <source>
        <dbReference type="EMBL" id="KAJ7978074.1"/>
    </source>
</evidence>
<dbReference type="KEGG" id="qsa:O6P43_007601"/>
<name>A0AAD7QB17_QUISA</name>
<dbReference type="Proteomes" id="UP001163823">
    <property type="component" value="Chromosome 3"/>
</dbReference>
<dbReference type="AlphaFoldDB" id="A0AAD7QB17"/>
<comment type="caution">
    <text evidence="1">The sequence shown here is derived from an EMBL/GenBank/DDBJ whole genome shotgun (WGS) entry which is preliminary data.</text>
</comment>
<gene>
    <name evidence="1" type="ORF">O6P43_007601</name>
</gene>
<protein>
    <submittedName>
        <fullName evidence="1">Uncharacterized protein</fullName>
    </submittedName>
</protein>
<organism evidence="1 2">
    <name type="scientific">Quillaja saponaria</name>
    <name type="common">Soap bark tree</name>
    <dbReference type="NCBI Taxonomy" id="32244"/>
    <lineage>
        <taxon>Eukaryota</taxon>
        <taxon>Viridiplantae</taxon>
        <taxon>Streptophyta</taxon>
        <taxon>Embryophyta</taxon>
        <taxon>Tracheophyta</taxon>
        <taxon>Spermatophyta</taxon>
        <taxon>Magnoliopsida</taxon>
        <taxon>eudicotyledons</taxon>
        <taxon>Gunneridae</taxon>
        <taxon>Pentapetalae</taxon>
        <taxon>rosids</taxon>
        <taxon>fabids</taxon>
        <taxon>Fabales</taxon>
        <taxon>Quillajaceae</taxon>
        <taxon>Quillaja</taxon>
    </lineage>
</organism>